<gene>
    <name evidence="3" type="ORF">BG015_011483</name>
</gene>
<dbReference type="OrthoDB" id="2390509at2759"/>
<keyword evidence="4" id="KW-1185">Reference proteome</keyword>
<sequence>MKNVFFTGALLALAVSLSTSVVPVQGGNILSSIFHPRQDPNHHLQNNQLPNPHNNQVPNLDWNSQIGASNQQTMQRQVAATHGGAHGPGPGCRTRDRVYLPDMQSFLIKTPLTYEEAVQACEACGSELVLVDGTNVDRFREAFSSLGLFSDQRFWIKSWFGEQVQRQGDCPATYINPFMGNRLEPVEDN</sequence>
<reference evidence="3" key="1">
    <citation type="journal article" date="2020" name="Fungal Divers.">
        <title>Resolving the Mortierellaceae phylogeny through synthesis of multi-gene phylogenetics and phylogenomics.</title>
        <authorList>
            <person name="Vandepol N."/>
            <person name="Liber J."/>
            <person name="Desiro A."/>
            <person name="Na H."/>
            <person name="Kennedy M."/>
            <person name="Barry K."/>
            <person name="Grigoriev I.V."/>
            <person name="Miller A.N."/>
            <person name="O'Donnell K."/>
            <person name="Stajich J.E."/>
            <person name="Bonito G."/>
        </authorList>
    </citation>
    <scope>NUCLEOTIDE SEQUENCE</scope>
    <source>
        <strain evidence="3">NRRL 6426</strain>
    </source>
</reference>
<feature type="signal peptide" evidence="2">
    <location>
        <begin position="1"/>
        <end position="26"/>
    </location>
</feature>
<keyword evidence="2" id="KW-0732">Signal</keyword>
<feature type="chain" id="PRO_5040497126" description="C-type lectin domain-containing protein" evidence="2">
    <location>
        <begin position="27"/>
        <end position="189"/>
    </location>
</feature>
<proteinExistence type="predicted"/>
<evidence type="ECO:0000256" key="2">
    <source>
        <dbReference type="SAM" id="SignalP"/>
    </source>
</evidence>
<comment type="caution">
    <text evidence="3">The sequence shown here is derived from an EMBL/GenBank/DDBJ whole genome shotgun (WGS) entry which is preliminary data.</text>
</comment>
<accession>A0A9P5RW07</accession>
<evidence type="ECO:0000313" key="4">
    <source>
        <dbReference type="Proteomes" id="UP000748756"/>
    </source>
</evidence>
<dbReference type="EMBL" id="JAAAUQ010000892">
    <property type="protein sequence ID" value="KAF9146842.1"/>
    <property type="molecule type" value="Genomic_DNA"/>
</dbReference>
<feature type="compositionally biased region" description="Low complexity" evidence="1">
    <location>
        <begin position="43"/>
        <end position="60"/>
    </location>
</feature>
<feature type="non-terminal residue" evidence="3">
    <location>
        <position position="1"/>
    </location>
</feature>
<protein>
    <recommendedName>
        <fullName evidence="5">C-type lectin domain-containing protein</fullName>
    </recommendedName>
</protein>
<feature type="region of interest" description="Disordered" evidence="1">
    <location>
        <begin position="36"/>
        <end position="63"/>
    </location>
</feature>
<dbReference type="Proteomes" id="UP000748756">
    <property type="component" value="Unassembled WGS sequence"/>
</dbReference>
<name>A0A9P5RW07_9FUNG</name>
<evidence type="ECO:0008006" key="5">
    <source>
        <dbReference type="Google" id="ProtNLM"/>
    </source>
</evidence>
<evidence type="ECO:0000313" key="3">
    <source>
        <dbReference type="EMBL" id="KAF9146842.1"/>
    </source>
</evidence>
<organism evidence="3 4">
    <name type="scientific">Linnemannia schmuckeri</name>
    <dbReference type="NCBI Taxonomy" id="64567"/>
    <lineage>
        <taxon>Eukaryota</taxon>
        <taxon>Fungi</taxon>
        <taxon>Fungi incertae sedis</taxon>
        <taxon>Mucoromycota</taxon>
        <taxon>Mortierellomycotina</taxon>
        <taxon>Mortierellomycetes</taxon>
        <taxon>Mortierellales</taxon>
        <taxon>Mortierellaceae</taxon>
        <taxon>Linnemannia</taxon>
    </lineage>
</organism>
<dbReference type="AlphaFoldDB" id="A0A9P5RW07"/>
<evidence type="ECO:0000256" key="1">
    <source>
        <dbReference type="SAM" id="MobiDB-lite"/>
    </source>
</evidence>